<gene>
    <name evidence="2" type="ORF">KUTeg_008163</name>
</gene>
<evidence type="ECO:0000313" key="2">
    <source>
        <dbReference type="EMBL" id="KAJ8313602.1"/>
    </source>
</evidence>
<reference evidence="2 3" key="1">
    <citation type="submission" date="2022-12" db="EMBL/GenBank/DDBJ databases">
        <title>Chromosome-level genome of Tegillarca granosa.</title>
        <authorList>
            <person name="Kim J."/>
        </authorList>
    </citation>
    <scope>NUCLEOTIDE SEQUENCE [LARGE SCALE GENOMIC DNA]</scope>
    <source>
        <strain evidence="2">Teg-2019</strain>
        <tissue evidence="2">Adductor muscle</tissue>
    </source>
</reference>
<keyword evidence="3" id="KW-1185">Reference proteome</keyword>
<feature type="transmembrane region" description="Helical" evidence="1">
    <location>
        <begin position="29"/>
        <end position="49"/>
    </location>
</feature>
<organism evidence="2 3">
    <name type="scientific">Tegillarca granosa</name>
    <name type="common">Malaysian cockle</name>
    <name type="synonym">Anadara granosa</name>
    <dbReference type="NCBI Taxonomy" id="220873"/>
    <lineage>
        <taxon>Eukaryota</taxon>
        <taxon>Metazoa</taxon>
        <taxon>Spiralia</taxon>
        <taxon>Lophotrochozoa</taxon>
        <taxon>Mollusca</taxon>
        <taxon>Bivalvia</taxon>
        <taxon>Autobranchia</taxon>
        <taxon>Pteriomorphia</taxon>
        <taxon>Arcoida</taxon>
        <taxon>Arcoidea</taxon>
        <taxon>Arcidae</taxon>
        <taxon>Tegillarca</taxon>
    </lineage>
</organism>
<evidence type="ECO:0000256" key="1">
    <source>
        <dbReference type="SAM" id="Phobius"/>
    </source>
</evidence>
<keyword evidence="1" id="KW-1133">Transmembrane helix</keyword>
<evidence type="ECO:0008006" key="4">
    <source>
        <dbReference type="Google" id="ProtNLM"/>
    </source>
</evidence>
<name>A0ABQ9FCM2_TEGGR</name>
<proteinExistence type="predicted"/>
<dbReference type="EMBL" id="JARBDR010000342">
    <property type="protein sequence ID" value="KAJ8313602.1"/>
    <property type="molecule type" value="Genomic_DNA"/>
</dbReference>
<dbReference type="Proteomes" id="UP001217089">
    <property type="component" value="Unassembled WGS sequence"/>
</dbReference>
<protein>
    <recommendedName>
        <fullName evidence="4">Transmembrane protein</fullName>
    </recommendedName>
</protein>
<keyword evidence="1" id="KW-0812">Transmembrane</keyword>
<comment type="caution">
    <text evidence="2">The sequence shown here is derived from an EMBL/GenBank/DDBJ whole genome shotgun (WGS) entry which is preliminary data.</text>
</comment>
<accession>A0ABQ9FCM2</accession>
<feature type="transmembrane region" description="Helical" evidence="1">
    <location>
        <begin position="61"/>
        <end position="83"/>
    </location>
</feature>
<sequence>MIKYQSVPTKAFLFQKKKIYKKRKKNQQLYFQMSTYFVLFIYKLFVIMLSHDVSHDKCHMILANIIFNMNYSCQGFFCIIVCFA</sequence>
<evidence type="ECO:0000313" key="3">
    <source>
        <dbReference type="Proteomes" id="UP001217089"/>
    </source>
</evidence>
<keyword evidence="1" id="KW-0472">Membrane</keyword>